<name>A0A8J8P271_HALGN</name>
<reference evidence="3" key="1">
    <citation type="submission" date="2019-06" db="EMBL/GenBank/DDBJ databases">
        <authorList>
            <person name="Zheng W."/>
        </authorList>
    </citation>
    <scope>NUCLEOTIDE SEQUENCE</scope>
    <source>
        <strain evidence="3">QDHG01</strain>
    </source>
</reference>
<feature type="coiled-coil region" evidence="1">
    <location>
        <begin position="547"/>
        <end position="616"/>
    </location>
</feature>
<evidence type="ECO:0000313" key="3">
    <source>
        <dbReference type="EMBL" id="TNV85928.1"/>
    </source>
</evidence>
<organism evidence="3 4">
    <name type="scientific">Halteria grandinella</name>
    <dbReference type="NCBI Taxonomy" id="5974"/>
    <lineage>
        <taxon>Eukaryota</taxon>
        <taxon>Sar</taxon>
        <taxon>Alveolata</taxon>
        <taxon>Ciliophora</taxon>
        <taxon>Intramacronucleata</taxon>
        <taxon>Spirotrichea</taxon>
        <taxon>Stichotrichia</taxon>
        <taxon>Sporadotrichida</taxon>
        <taxon>Halteriidae</taxon>
        <taxon>Halteria</taxon>
    </lineage>
</organism>
<dbReference type="OrthoDB" id="301912at2759"/>
<dbReference type="Proteomes" id="UP000785679">
    <property type="component" value="Unassembled WGS sequence"/>
</dbReference>
<feature type="compositionally biased region" description="Polar residues" evidence="2">
    <location>
        <begin position="769"/>
        <end position="782"/>
    </location>
</feature>
<feature type="coiled-coil region" evidence="1">
    <location>
        <begin position="203"/>
        <end position="255"/>
    </location>
</feature>
<feature type="region of interest" description="Disordered" evidence="2">
    <location>
        <begin position="749"/>
        <end position="866"/>
    </location>
</feature>
<accession>A0A8J8P271</accession>
<proteinExistence type="predicted"/>
<keyword evidence="1" id="KW-0175">Coiled coil</keyword>
<gene>
    <name evidence="3" type="ORF">FGO68_gene4281</name>
</gene>
<evidence type="ECO:0000313" key="4">
    <source>
        <dbReference type="Proteomes" id="UP000785679"/>
    </source>
</evidence>
<evidence type="ECO:0000256" key="1">
    <source>
        <dbReference type="SAM" id="Coils"/>
    </source>
</evidence>
<feature type="compositionally biased region" description="Basic and acidic residues" evidence="2">
    <location>
        <begin position="784"/>
        <end position="799"/>
    </location>
</feature>
<keyword evidence="4" id="KW-1185">Reference proteome</keyword>
<comment type="caution">
    <text evidence="3">The sequence shown here is derived from an EMBL/GenBank/DDBJ whole genome shotgun (WGS) entry which is preliminary data.</text>
</comment>
<feature type="compositionally biased region" description="Basic and acidic residues" evidence="2">
    <location>
        <begin position="810"/>
        <end position="819"/>
    </location>
</feature>
<sequence>MLLQHHKQLVENENLIYAAHTPSVPHKSNLPVIPLPITHDINMTIKNIGQLILDNIRANFRNLSQLGEKRSVDEILSTDEQMQAVSEIEQMCFKYLEKVTIKQPVESHSAFESASQIDVYSHIVIDKLLRKAGRLPTILAEFIQSHESNLKHGHLLTRQLSQKFEPSSELAKVPALHDYHKNNMDPKSNTQSKRLLHIPSPKKAELKKTVEKQNEKLEKLTTRIAEQQLSLEKISHDYLKELNNLRIQVQSKERKQKKFEYIDVHYFEPTDTLSKDNCVILNAKLKDVKDLYERHLKRFQTTNVNLQSQIDTYLRLEADGNIGIRFNEMSAEQVIKKLSIITKDPRAIWRAFDSQFGYGFFFDVLEKEFGITPETRDKLIDRFDKEISKFKTAANTQISSMTEKTFGELDRLRREIEDKNLEISMLKQKHLIELDRVKDNISEAMEVRMQGQLAKQFRIFDDEKAELFLQIRELEAATGNFKTIKQDYDLRTFFTKWLYIAKLRTIKSQADYQQKAEMAANVEKQEQDRDLHHYLRKNPHIDIKEELQLAKAEIIEISEQMSELQYNIYATRKEKEFLADKVQEMIIDNEKLRTDYDQLKKDAQLSSNEYQTLKSNYDGSQKYIKMLEAEQSHMKQKIIRLNEIAEQFMQQPEIVESAFTAATTGTQKAINELNHNIMKKVDEIFVEKIAHKGTLTNLFGLNKQIEKKDEGKAPAKDCEVQVIWAKNNAHSQTDEGTLVDHHYFSSIRQKQESPGFRPAPKLKDAPLKRNQTIKRTYENQSPALKREASLKKSSKKDTSNLESSSSKNVLKREPSKSKSNDQSFELLAQERSRPVSKINKKSSKGQSVYPSEEHTEQSDDQSSHLFQERDSVSNLMDALSADENLKREVSNEVDEEFRREERLQEICLNSKEVQYSEQPSVILCNDQQSVIIQKTPNKSPSIINFERQARNQSPVMTVDKNKTIPLTLAYMERVMTKLGSFSNRRKRTREKCVQTKNSSQQNFEQMTHNAGKIYDSMTNFTDITTHIRKSSNFSGRLDKKSAHTRNEAFSHHFQAQTEYSNIPSHLKSFSQIQPETDPHRKQQIEIIGQGKKKKIRHISDVQQLNLSHKHYNDISLKEDIEESIISQGSSQRNNEHITTQRTVAQKAVNRIAPYFNTEITIKKMPTNSRNSNVSLNSNNRRTLISNIHPLTSGDQSIHINSSTIKEQQYQEEPSMPNILYGVETKKAIGLHRPFTARLANMNVKRLNRRAHSRDTFGSDTSFTVLQNNPDLLVVENRRINK</sequence>
<dbReference type="EMBL" id="RRYP01001454">
    <property type="protein sequence ID" value="TNV85928.1"/>
    <property type="molecule type" value="Genomic_DNA"/>
</dbReference>
<protein>
    <submittedName>
        <fullName evidence="3">Uncharacterized protein</fullName>
    </submittedName>
</protein>
<evidence type="ECO:0000256" key="2">
    <source>
        <dbReference type="SAM" id="MobiDB-lite"/>
    </source>
</evidence>